<protein>
    <submittedName>
        <fullName evidence="1">Uncharacterized protein</fullName>
    </submittedName>
</protein>
<reference evidence="1 2" key="1">
    <citation type="submission" date="2020-01" db="EMBL/GenBank/DDBJ databases">
        <authorList>
            <consortium name="DOE Joint Genome Institute"/>
            <person name="Haridas S."/>
            <person name="Albert R."/>
            <person name="Binder M."/>
            <person name="Bloem J."/>
            <person name="Labutti K."/>
            <person name="Salamov A."/>
            <person name="Andreopoulos B."/>
            <person name="Baker S.E."/>
            <person name="Barry K."/>
            <person name="Bills G."/>
            <person name="Bluhm B.H."/>
            <person name="Cannon C."/>
            <person name="Castanera R."/>
            <person name="Culley D.E."/>
            <person name="Daum C."/>
            <person name="Ezra D."/>
            <person name="Gonzalez J.B."/>
            <person name="Henrissat B."/>
            <person name="Kuo A."/>
            <person name="Liang C."/>
            <person name="Lipzen A."/>
            <person name="Lutzoni F."/>
            <person name="Magnuson J."/>
            <person name="Mondo S."/>
            <person name="Nolan M."/>
            <person name="Ohm R."/>
            <person name="Pangilinan J."/>
            <person name="Park H.-J.H."/>
            <person name="Ramirez L."/>
            <person name="Alfaro M."/>
            <person name="Sun H."/>
            <person name="Tritt A."/>
            <person name="Yoshinaga Y."/>
            <person name="Zwiers L.-H.L."/>
            <person name="Turgeon B.G."/>
            <person name="Goodwin S.B."/>
            <person name="Spatafora J.W."/>
            <person name="Crous P.W."/>
            <person name="Grigoriev I.V."/>
        </authorList>
    </citation>
    <scope>NUCLEOTIDE SEQUENCE [LARGE SCALE GENOMIC DNA]</scope>
    <source>
        <strain evidence="1 2">CBS 611.86</strain>
    </source>
</reference>
<proteinExistence type="predicted"/>
<sequence>MLQTRALHFSIHILCQKPLHQCHPTFFRPLTYLAIHLPLSSDLQTPHAATHSHPLTPTHSWTLSLSLIPALQPSRSQSQTHPTSI</sequence>
<keyword evidence="2" id="KW-1185">Reference proteome</keyword>
<accession>A0A7C8I9N3</accession>
<evidence type="ECO:0000313" key="2">
    <source>
        <dbReference type="Proteomes" id="UP000481861"/>
    </source>
</evidence>
<dbReference type="EMBL" id="JAADJZ010000006">
    <property type="protein sequence ID" value="KAF2874157.1"/>
    <property type="molecule type" value="Genomic_DNA"/>
</dbReference>
<organism evidence="1 2">
    <name type="scientific">Massariosphaeria phaeospora</name>
    <dbReference type="NCBI Taxonomy" id="100035"/>
    <lineage>
        <taxon>Eukaryota</taxon>
        <taxon>Fungi</taxon>
        <taxon>Dikarya</taxon>
        <taxon>Ascomycota</taxon>
        <taxon>Pezizomycotina</taxon>
        <taxon>Dothideomycetes</taxon>
        <taxon>Pleosporomycetidae</taxon>
        <taxon>Pleosporales</taxon>
        <taxon>Pleosporales incertae sedis</taxon>
        <taxon>Massariosphaeria</taxon>
    </lineage>
</organism>
<gene>
    <name evidence="1" type="ORF">BDV95DRAFT_565535</name>
</gene>
<comment type="caution">
    <text evidence="1">The sequence shown here is derived from an EMBL/GenBank/DDBJ whole genome shotgun (WGS) entry which is preliminary data.</text>
</comment>
<dbReference type="Proteomes" id="UP000481861">
    <property type="component" value="Unassembled WGS sequence"/>
</dbReference>
<dbReference type="AlphaFoldDB" id="A0A7C8I9N3"/>
<name>A0A7C8I9N3_9PLEO</name>
<evidence type="ECO:0000313" key="1">
    <source>
        <dbReference type="EMBL" id="KAF2874157.1"/>
    </source>
</evidence>